<name>A0A5B7IHB9_PORTR</name>
<evidence type="ECO:0000313" key="1">
    <source>
        <dbReference type="EMBL" id="MPC79914.1"/>
    </source>
</evidence>
<organism evidence="1 2">
    <name type="scientific">Portunus trituberculatus</name>
    <name type="common">Swimming crab</name>
    <name type="synonym">Neptunus trituberculatus</name>
    <dbReference type="NCBI Taxonomy" id="210409"/>
    <lineage>
        <taxon>Eukaryota</taxon>
        <taxon>Metazoa</taxon>
        <taxon>Ecdysozoa</taxon>
        <taxon>Arthropoda</taxon>
        <taxon>Crustacea</taxon>
        <taxon>Multicrustacea</taxon>
        <taxon>Malacostraca</taxon>
        <taxon>Eumalacostraca</taxon>
        <taxon>Eucarida</taxon>
        <taxon>Decapoda</taxon>
        <taxon>Pleocyemata</taxon>
        <taxon>Brachyura</taxon>
        <taxon>Eubrachyura</taxon>
        <taxon>Portunoidea</taxon>
        <taxon>Portunidae</taxon>
        <taxon>Portuninae</taxon>
        <taxon>Portunus</taxon>
    </lineage>
</organism>
<dbReference type="EMBL" id="VSRR010052436">
    <property type="protein sequence ID" value="MPC79914.1"/>
    <property type="molecule type" value="Genomic_DNA"/>
</dbReference>
<dbReference type="Proteomes" id="UP000324222">
    <property type="component" value="Unassembled WGS sequence"/>
</dbReference>
<evidence type="ECO:0000313" key="2">
    <source>
        <dbReference type="Proteomes" id="UP000324222"/>
    </source>
</evidence>
<comment type="caution">
    <text evidence="1">The sequence shown here is derived from an EMBL/GenBank/DDBJ whole genome shotgun (WGS) entry which is preliminary data.</text>
</comment>
<reference evidence="1 2" key="1">
    <citation type="submission" date="2019-05" db="EMBL/GenBank/DDBJ databases">
        <title>Another draft genome of Portunus trituberculatus and its Hox gene families provides insights of decapod evolution.</title>
        <authorList>
            <person name="Jeong J.-H."/>
            <person name="Song I."/>
            <person name="Kim S."/>
            <person name="Choi T."/>
            <person name="Kim D."/>
            <person name="Ryu S."/>
            <person name="Kim W."/>
        </authorList>
    </citation>
    <scope>NUCLEOTIDE SEQUENCE [LARGE SCALE GENOMIC DNA]</scope>
    <source>
        <tissue evidence="1">Muscle</tissue>
    </source>
</reference>
<dbReference type="AlphaFoldDB" id="A0A5B7IHB9"/>
<accession>A0A5B7IHB9</accession>
<protein>
    <submittedName>
        <fullName evidence="1">Uncharacterized protein</fullName>
    </submittedName>
</protein>
<sequence length="64" mass="7132">MTKEIITLARTTMELLFYFIFSMPWPIVPVGSLKSFGSTVKLPPIISMLGPISPPKCIFGVTTW</sequence>
<proteinExistence type="predicted"/>
<keyword evidence="2" id="KW-1185">Reference proteome</keyword>
<gene>
    <name evidence="1" type="ORF">E2C01_074471</name>
</gene>